<sequence>MKFTRLATLFLALLLGITPALAYSQDALVPYQEPYGQGFPDVKGAWCETYVQTVYESSLMEGKTKTSFDSRSPLTNAQIITIGARLYDLLTGGDGEIPLIADASWYLTYYNNMAPLLGYESGSQMLDMGVWPPTEACSRISFVNLLSVVLKAAGVELPVANEVTAIPDLNPIEALDGHANTLAFYNAGILNGSDAYGTFRPLSSLTRGEAAAMLARLIDPAQRLRFSPVPFDFLKDLMGVERETVVYSVNGRELTMGEFAPLLARNFFVGAHLQDITFAGAAVPDAVTYALMDLRREAALSALAEAHGITLSAAAKATAEANARAKAGFAGLDEEAWLSCELQDALDDAVESYYDQTYGCNSPLLHSDEPDGRSRLMEDLEAVDVTIQSAGVMEGLDWAAIGQRAKTTPYVENLFQRGI</sequence>
<feature type="domain" description="SLH" evidence="3">
    <location>
        <begin position="34"/>
        <end position="97"/>
    </location>
</feature>
<organism evidence="4 5">
    <name type="scientific">Oscillibacter hominis</name>
    <dbReference type="NCBI Taxonomy" id="2763056"/>
    <lineage>
        <taxon>Bacteria</taxon>
        <taxon>Bacillati</taxon>
        <taxon>Bacillota</taxon>
        <taxon>Clostridia</taxon>
        <taxon>Eubacteriales</taxon>
        <taxon>Oscillospiraceae</taxon>
        <taxon>Oscillibacter</taxon>
    </lineage>
</organism>
<feature type="domain" description="SLH" evidence="3">
    <location>
        <begin position="163"/>
        <end position="228"/>
    </location>
</feature>
<keyword evidence="5" id="KW-1185">Reference proteome</keyword>
<dbReference type="Pfam" id="PF00395">
    <property type="entry name" value="SLH"/>
    <property type="match status" value="1"/>
</dbReference>
<gene>
    <name evidence="4" type="ORF">H8790_12255</name>
</gene>
<feature type="signal peptide" evidence="2">
    <location>
        <begin position="1"/>
        <end position="22"/>
    </location>
</feature>
<accession>A0A7G9B3R3</accession>
<name>A0A7G9B3R3_9FIRM</name>
<dbReference type="EMBL" id="CP060490">
    <property type="protein sequence ID" value="QNL44194.1"/>
    <property type="molecule type" value="Genomic_DNA"/>
</dbReference>
<proteinExistence type="predicted"/>
<evidence type="ECO:0000256" key="2">
    <source>
        <dbReference type="SAM" id="SignalP"/>
    </source>
</evidence>
<dbReference type="PROSITE" id="PS51272">
    <property type="entry name" value="SLH"/>
    <property type="match status" value="2"/>
</dbReference>
<feature type="chain" id="PRO_5028888383" evidence="2">
    <location>
        <begin position="23"/>
        <end position="419"/>
    </location>
</feature>
<keyword evidence="1" id="KW-0677">Repeat</keyword>
<keyword evidence="2" id="KW-0732">Signal</keyword>
<evidence type="ECO:0000256" key="1">
    <source>
        <dbReference type="ARBA" id="ARBA00022737"/>
    </source>
</evidence>
<dbReference type="Proteomes" id="UP000515960">
    <property type="component" value="Chromosome"/>
</dbReference>
<dbReference type="AlphaFoldDB" id="A0A7G9B3R3"/>
<reference evidence="4 5" key="1">
    <citation type="submission" date="2020-08" db="EMBL/GenBank/DDBJ databases">
        <authorList>
            <person name="Liu C."/>
            <person name="Sun Q."/>
        </authorList>
    </citation>
    <scope>NUCLEOTIDE SEQUENCE [LARGE SCALE GENOMIC DNA]</scope>
    <source>
        <strain evidence="4 5">NSJ-62</strain>
    </source>
</reference>
<protein>
    <submittedName>
        <fullName evidence="4">S-layer homology domain-containing protein</fullName>
    </submittedName>
</protein>
<dbReference type="RefSeq" id="WP_187332795.1">
    <property type="nucleotide sequence ID" value="NZ_CP060490.1"/>
</dbReference>
<dbReference type="KEGG" id="ohi:H8790_12255"/>
<evidence type="ECO:0000259" key="3">
    <source>
        <dbReference type="PROSITE" id="PS51272"/>
    </source>
</evidence>
<evidence type="ECO:0000313" key="5">
    <source>
        <dbReference type="Proteomes" id="UP000515960"/>
    </source>
</evidence>
<evidence type="ECO:0000313" key="4">
    <source>
        <dbReference type="EMBL" id="QNL44194.1"/>
    </source>
</evidence>
<dbReference type="InterPro" id="IPR001119">
    <property type="entry name" value="SLH_dom"/>
</dbReference>